<dbReference type="InterPro" id="IPR051094">
    <property type="entry name" value="Diverse_Catalytic_Enzymes"/>
</dbReference>
<evidence type="ECO:0000313" key="2">
    <source>
        <dbReference type="EMBL" id="EDS17251.1"/>
    </source>
</evidence>
<dbReference type="PANTHER" id="PTHR35795:SF1">
    <property type="entry name" value="BIS(5'-NUCLEOSYL)-TETRAPHOSPHATASE, SYMMETRICAL"/>
    <property type="match status" value="1"/>
</dbReference>
<dbReference type="CDD" id="cd00077">
    <property type="entry name" value="HDc"/>
    <property type="match status" value="1"/>
</dbReference>
<protein>
    <submittedName>
        <fullName evidence="2">DGTPase</fullName>
        <ecNumber evidence="2">3.1.5.1</ecNumber>
    </submittedName>
</protein>
<proteinExistence type="predicted"/>
<gene>
    <name evidence="2" type="ORF">CLORAM_02032</name>
</gene>
<dbReference type="InterPro" id="IPR006674">
    <property type="entry name" value="HD_domain"/>
</dbReference>
<keyword evidence="3" id="KW-1185">Reference proteome</keyword>
<dbReference type="PROSITE" id="PS51831">
    <property type="entry name" value="HD"/>
    <property type="match status" value="1"/>
</dbReference>
<dbReference type="EMBL" id="ABFX02000008">
    <property type="protein sequence ID" value="EDS17251.1"/>
    <property type="molecule type" value="Genomic_DNA"/>
</dbReference>
<dbReference type="InterPro" id="IPR003607">
    <property type="entry name" value="HD/PDEase_dom"/>
</dbReference>
<name>B0N613_9FIRM</name>
<keyword evidence="2" id="KW-0378">Hydrolase</keyword>
<feature type="domain" description="HD" evidence="1">
    <location>
        <begin position="78"/>
        <end position="222"/>
    </location>
</feature>
<reference evidence="2" key="1">
    <citation type="submission" date="2007-11" db="EMBL/GenBank/DDBJ databases">
        <authorList>
            <person name="Fulton L."/>
            <person name="Clifton S."/>
            <person name="Fulton B."/>
            <person name="Xu J."/>
            <person name="Minx P."/>
            <person name="Pepin K.H."/>
            <person name="Johnson M."/>
            <person name="Thiruvilangam P."/>
            <person name="Bhonagiri V."/>
            <person name="Nash W.E."/>
            <person name="Mardis E.R."/>
            <person name="Wilson R.K."/>
        </authorList>
    </citation>
    <scope>NUCLEOTIDE SEQUENCE [LARGE SCALE GENOMIC DNA]</scope>
    <source>
        <strain evidence="2">DSM 1402</strain>
    </source>
</reference>
<dbReference type="EC" id="3.1.5.1" evidence="2"/>
<dbReference type="Gene3D" id="1.10.3210.10">
    <property type="entry name" value="Hypothetical protein af1432"/>
    <property type="match status" value="1"/>
</dbReference>
<organism evidence="2 3">
    <name type="scientific">Thomasclavelia ramosa DSM 1402</name>
    <dbReference type="NCBI Taxonomy" id="445974"/>
    <lineage>
        <taxon>Bacteria</taxon>
        <taxon>Bacillati</taxon>
        <taxon>Bacillota</taxon>
        <taxon>Erysipelotrichia</taxon>
        <taxon>Erysipelotrichales</taxon>
        <taxon>Coprobacillaceae</taxon>
        <taxon>Thomasclavelia</taxon>
    </lineage>
</organism>
<dbReference type="Pfam" id="PF01966">
    <property type="entry name" value="HD"/>
    <property type="match status" value="1"/>
</dbReference>
<evidence type="ECO:0000313" key="3">
    <source>
        <dbReference type="Proteomes" id="UP000005798"/>
    </source>
</evidence>
<dbReference type="AlphaFoldDB" id="B0N613"/>
<sequence>MGVLNMTKNLFKEVAMNETNPNYSKAISRLEPLYQRSNDLRSEFGRDYTRIIFSQAYRRLKHKTQVFFAVKDDHVCTRSEHVNLVESVSYTIANYLGLNTELTKAIAVGHDLGHAPFGHGGERIINELAKIHGLDSFWHERNSLHLIDEIETLEDNEHHRHNLNLTYAIRDGIISHCGEMNQMSIKKRDEYIDLQNYTSPGQYSPYTWEGCVVKMADKIAYLARDIEDALRLKVLKENKVEVLKASLNNITSEYHFTAINNGTVVNYFIQDVCSHSNPSDGISLSKEAFEIMKTIMKFNYQNIYLIDRVQIHTNYVKLILNSIFDFFIKYDLMARDSNTNIIDEISKDKDQFPHAINGFIHWLEKYSVMNGAKRDSLYQNKVIYDFINDDKAIIKSILDYLSGMSDAYIIQIFNELISF</sequence>
<dbReference type="HOGENOM" id="CLU_028163_1_1_9"/>
<comment type="caution">
    <text evidence="2">The sequence shown here is derived from an EMBL/GenBank/DDBJ whole genome shotgun (WGS) entry which is preliminary data.</text>
</comment>
<dbReference type="PANTHER" id="PTHR35795">
    <property type="entry name" value="SLR1885 PROTEIN"/>
    <property type="match status" value="1"/>
</dbReference>
<evidence type="ECO:0000259" key="1">
    <source>
        <dbReference type="PROSITE" id="PS51831"/>
    </source>
</evidence>
<accession>B0N613</accession>
<dbReference type="GO" id="GO:0008832">
    <property type="term" value="F:dGTPase activity"/>
    <property type="evidence" value="ECO:0007669"/>
    <property type="project" value="UniProtKB-EC"/>
</dbReference>
<dbReference type="SUPFAM" id="SSF109604">
    <property type="entry name" value="HD-domain/PDEase-like"/>
    <property type="match status" value="1"/>
</dbReference>
<reference evidence="2" key="2">
    <citation type="submission" date="2014-06" db="EMBL/GenBank/DDBJ databases">
        <title>Draft genome sequence of Clostridium ramosum(DSM 1402).</title>
        <authorList>
            <person name="Sudarsanam P."/>
            <person name="Ley R."/>
            <person name="Guruge J."/>
            <person name="Turnbaugh P.J."/>
            <person name="Mahowald M."/>
            <person name="Liep D."/>
            <person name="Gordon J."/>
        </authorList>
    </citation>
    <scope>NUCLEOTIDE SEQUENCE</scope>
    <source>
        <strain evidence="2">DSM 1402</strain>
    </source>
</reference>
<dbReference type="eggNOG" id="COG0232">
    <property type="taxonomic scope" value="Bacteria"/>
</dbReference>
<dbReference type="Proteomes" id="UP000005798">
    <property type="component" value="Unassembled WGS sequence"/>
</dbReference>